<reference evidence="1" key="1">
    <citation type="submission" date="2018-04" db="EMBL/GenBank/DDBJ databases">
        <title>Whole genome sequencing of Hypsizygus marmoreus.</title>
        <authorList>
            <person name="Choi I.-G."/>
            <person name="Min B."/>
            <person name="Kim J.-G."/>
            <person name="Kim S."/>
            <person name="Oh Y.-L."/>
            <person name="Kong W.-S."/>
            <person name="Park H."/>
            <person name="Jeong J."/>
            <person name="Song E.-S."/>
        </authorList>
    </citation>
    <scope>NUCLEOTIDE SEQUENCE [LARGE SCALE GENOMIC DNA]</scope>
    <source>
        <strain evidence="1">51987-8</strain>
    </source>
</reference>
<dbReference type="AlphaFoldDB" id="A0A369K8H8"/>
<protein>
    <submittedName>
        <fullName evidence="1">Uncharacterized protein</fullName>
    </submittedName>
</protein>
<gene>
    <name evidence="1" type="ORF">Hypma_001407</name>
</gene>
<proteinExistence type="predicted"/>
<dbReference type="EMBL" id="LUEZ02000012">
    <property type="protein sequence ID" value="RDB28133.1"/>
    <property type="molecule type" value="Genomic_DNA"/>
</dbReference>
<accession>A0A369K8H8</accession>
<dbReference type="Proteomes" id="UP000076154">
    <property type="component" value="Unassembled WGS sequence"/>
</dbReference>
<sequence length="144" mass="16169">MSMPPLREIFIAREMPFTGLDGSICWRWEPYMNYHNLPAKFIGPGTDVRIVANKDDIYASEFMPTLGPVLHGRLVRPVGISQDGGWADYEVDLGGSNKTKLLAIPTAATTITTAQKLSLYLWNMWFFLRRGSTPTPHPPTPHQP</sequence>
<keyword evidence="2" id="KW-1185">Reference proteome</keyword>
<comment type="caution">
    <text evidence="1">The sequence shown here is derived from an EMBL/GenBank/DDBJ whole genome shotgun (WGS) entry which is preliminary data.</text>
</comment>
<evidence type="ECO:0000313" key="1">
    <source>
        <dbReference type="EMBL" id="RDB28133.1"/>
    </source>
</evidence>
<evidence type="ECO:0000313" key="2">
    <source>
        <dbReference type="Proteomes" id="UP000076154"/>
    </source>
</evidence>
<name>A0A369K8H8_HYPMA</name>
<organism evidence="1 2">
    <name type="scientific">Hypsizygus marmoreus</name>
    <name type="common">White beech mushroom</name>
    <name type="synonym">Agaricus marmoreus</name>
    <dbReference type="NCBI Taxonomy" id="39966"/>
    <lineage>
        <taxon>Eukaryota</taxon>
        <taxon>Fungi</taxon>
        <taxon>Dikarya</taxon>
        <taxon>Basidiomycota</taxon>
        <taxon>Agaricomycotina</taxon>
        <taxon>Agaricomycetes</taxon>
        <taxon>Agaricomycetidae</taxon>
        <taxon>Agaricales</taxon>
        <taxon>Tricholomatineae</taxon>
        <taxon>Lyophyllaceae</taxon>
        <taxon>Hypsizygus</taxon>
    </lineage>
</organism>
<dbReference type="InParanoid" id="A0A369K8H8"/>